<dbReference type="RefSeq" id="WP_152578773.1">
    <property type="nucleotide sequence ID" value="NZ_JAATJI010000001.1"/>
</dbReference>
<dbReference type="Proteomes" id="UP000481327">
    <property type="component" value="Unassembled WGS sequence"/>
</dbReference>
<reference evidence="2 3" key="1">
    <citation type="submission" date="2019-09" db="EMBL/GenBank/DDBJ databases">
        <title>Polymorphobacter sp. isolated from a lake in China.</title>
        <authorList>
            <person name="Liu Z."/>
        </authorList>
    </citation>
    <scope>NUCLEOTIDE SEQUENCE [LARGE SCALE GENOMIC DNA]</scope>
    <source>
        <strain evidence="2 3">D40P</strain>
    </source>
</reference>
<dbReference type="EMBL" id="WIOL01000006">
    <property type="protein sequence ID" value="MQT18296.1"/>
    <property type="molecule type" value="Genomic_DNA"/>
</dbReference>
<evidence type="ECO:0000313" key="3">
    <source>
        <dbReference type="Proteomes" id="UP000481327"/>
    </source>
</evidence>
<protein>
    <submittedName>
        <fullName evidence="2">TIGR02300 family protein</fullName>
    </submittedName>
</protein>
<accession>A0A7C9GRD0</accession>
<dbReference type="Pfam" id="PF09538">
    <property type="entry name" value="FYDLN_acid"/>
    <property type="match status" value="1"/>
</dbReference>
<sequence>MVKAEWGTKRACPKCNTRFYDLTKDEPVTCIACGYAWAPEPMLKSKQTTPFEQAKPLATTDADASDVAVDEDLDLDAAEDAEAPDVDLGDDDDLGTVVTNGEDEES</sequence>
<feature type="region of interest" description="Disordered" evidence="1">
    <location>
        <begin position="47"/>
        <end position="106"/>
    </location>
</feature>
<gene>
    <name evidence="2" type="ORF">F3168_13635</name>
</gene>
<keyword evidence="3" id="KW-1185">Reference proteome</keyword>
<evidence type="ECO:0000256" key="1">
    <source>
        <dbReference type="SAM" id="MobiDB-lite"/>
    </source>
</evidence>
<dbReference type="InterPro" id="IPR012644">
    <property type="entry name" value="CHP02300_FYDLN_acid"/>
</dbReference>
<proteinExistence type="predicted"/>
<organism evidence="2 3">
    <name type="scientific">Sandarakinorhabdus fusca</name>
    <dbReference type="NCBI Taxonomy" id="1439888"/>
    <lineage>
        <taxon>Bacteria</taxon>
        <taxon>Pseudomonadati</taxon>
        <taxon>Pseudomonadota</taxon>
        <taxon>Alphaproteobacteria</taxon>
        <taxon>Sphingomonadales</taxon>
        <taxon>Sphingosinicellaceae</taxon>
        <taxon>Sandarakinorhabdus</taxon>
    </lineage>
</organism>
<dbReference type="AlphaFoldDB" id="A0A7C9GRD0"/>
<name>A0A7C9GRD0_9SPHN</name>
<evidence type="ECO:0000313" key="2">
    <source>
        <dbReference type="EMBL" id="MQT18296.1"/>
    </source>
</evidence>
<feature type="compositionally biased region" description="Acidic residues" evidence="1">
    <location>
        <begin position="68"/>
        <end position="94"/>
    </location>
</feature>
<comment type="caution">
    <text evidence="2">The sequence shown here is derived from an EMBL/GenBank/DDBJ whole genome shotgun (WGS) entry which is preliminary data.</text>
</comment>